<reference evidence="3" key="3">
    <citation type="submission" date="2025-09" db="UniProtKB">
        <authorList>
            <consortium name="Ensembl"/>
        </authorList>
    </citation>
    <scope>IDENTIFICATION</scope>
</reference>
<keyword evidence="4" id="KW-1185">Reference proteome</keyword>
<gene>
    <name evidence="3" type="primary">TMEM174</name>
</gene>
<feature type="compositionally biased region" description="Basic and acidic residues" evidence="1">
    <location>
        <begin position="243"/>
        <end position="254"/>
    </location>
</feature>
<dbReference type="Proteomes" id="UP000694397">
    <property type="component" value="Chromosome 6"/>
</dbReference>
<dbReference type="PANTHER" id="PTHR31020">
    <property type="entry name" value="TRANSMEMBRANE PROTEIN 174"/>
    <property type="match status" value="1"/>
</dbReference>
<organism evidence="3 4">
    <name type="scientific">Scleropages formosus</name>
    <name type="common">Asian bonytongue</name>
    <name type="synonym">Osteoglossum formosum</name>
    <dbReference type="NCBI Taxonomy" id="113540"/>
    <lineage>
        <taxon>Eukaryota</taxon>
        <taxon>Metazoa</taxon>
        <taxon>Chordata</taxon>
        <taxon>Craniata</taxon>
        <taxon>Vertebrata</taxon>
        <taxon>Euteleostomi</taxon>
        <taxon>Actinopterygii</taxon>
        <taxon>Neopterygii</taxon>
        <taxon>Teleostei</taxon>
        <taxon>Osteoglossocephala</taxon>
        <taxon>Osteoglossomorpha</taxon>
        <taxon>Osteoglossiformes</taxon>
        <taxon>Osteoglossidae</taxon>
        <taxon>Scleropages</taxon>
    </lineage>
</organism>
<dbReference type="AlphaFoldDB" id="A0A8C9RQS2"/>
<feature type="transmembrane region" description="Helical" evidence="2">
    <location>
        <begin position="89"/>
        <end position="107"/>
    </location>
</feature>
<keyword evidence="2" id="KW-0812">Transmembrane</keyword>
<dbReference type="Ensembl" id="ENSSFOT00015024575.2">
    <property type="protein sequence ID" value="ENSSFOP00015024310.1"/>
    <property type="gene ID" value="ENSSFOG00015015636.2"/>
</dbReference>
<sequence>MDSSSQGAFNAASSCSSNGMDFLHEDFPRSVFPATPCPSPRTDVEVSGGGKARATLLCSGVFLGLVGMTFTVMGWINYDRSRMFEWTQLLGPVLLSVGVTFVFIGLCKVKKLNCKFWNGNDEQPIEADQLSPAQSFVFTGISQPITFHGATVVQYIPPPCAIPAHDPSATNGIQPGPLPVATCPPQYYTIYPLDNDNCTYPGDEVCAPRLWVHDGYSSYSYVLGTRGSLVLAKSNVSLGQIRNREPSSEERADGKTAAAETSSACAPPAYEDIFPEHSLDNMA</sequence>
<dbReference type="PANTHER" id="PTHR31020:SF1">
    <property type="entry name" value="TRANSMEMBRANE PROTEIN 174"/>
    <property type="match status" value="1"/>
</dbReference>
<name>A0A8C9RQS2_SCLFO</name>
<reference evidence="3" key="2">
    <citation type="submission" date="2025-08" db="UniProtKB">
        <authorList>
            <consortium name="Ensembl"/>
        </authorList>
    </citation>
    <scope>IDENTIFICATION</scope>
</reference>
<proteinExistence type="predicted"/>
<evidence type="ECO:0000256" key="1">
    <source>
        <dbReference type="SAM" id="MobiDB-lite"/>
    </source>
</evidence>
<evidence type="ECO:0000313" key="4">
    <source>
        <dbReference type="Proteomes" id="UP000694397"/>
    </source>
</evidence>
<accession>A0A8C9RQS2</accession>
<protein>
    <submittedName>
        <fullName evidence="3">Transmembrane protein 174</fullName>
    </submittedName>
</protein>
<feature type="transmembrane region" description="Helical" evidence="2">
    <location>
        <begin position="56"/>
        <end position="77"/>
    </location>
</feature>
<keyword evidence="2" id="KW-1133">Transmembrane helix</keyword>
<dbReference type="InterPro" id="IPR027835">
    <property type="entry name" value="TMEM174"/>
</dbReference>
<reference evidence="3 4" key="1">
    <citation type="submission" date="2019-04" db="EMBL/GenBank/DDBJ databases">
        <authorList>
            <consortium name="Wellcome Sanger Institute Data Sharing"/>
        </authorList>
    </citation>
    <scope>NUCLEOTIDE SEQUENCE [LARGE SCALE GENOMIC DNA]</scope>
</reference>
<dbReference type="GeneTree" id="ENSGT00390000004161"/>
<dbReference type="Pfam" id="PF15029">
    <property type="entry name" value="TMEM174"/>
    <property type="match status" value="1"/>
</dbReference>
<dbReference type="OrthoDB" id="9931655at2759"/>
<keyword evidence="2" id="KW-0472">Membrane</keyword>
<evidence type="ECO:0000256" key="2">
    <source>
        <dbReference type="SAM" id="Phobius"/>
    </source>
</evidence>
<feature type="region of interest" description="Disordered" evidence="1">
    <location>
        <begin position="243"/>
        <end position="264"/>
    </location>
</feature>
<evidence type="ECO:0000313" key="3">
    <source>
        <dbReference type="Ensembl" id="ENSSFOP00015024310.1"/>
    </source>
</evidence>